<accession>A0A1G8AYS4</accession>
<dbReference type="STRING" id="568899.SAMN05192534_10372"/>
<reference evidence="3" key="1">
    <citation type="submission" date="2016-10" db="EMBL/GenBank/DDBJ databases">
        <authorList>
            <person name="Varghese N."/>
            <person name="Submissions S."/>
        </authorList>
    </citation>
    <scope>NUCLEOTIDE SEQUENCE [LARGE SCALE GENOMIC DNA]</scope>
    <source>
        <strain evidence="3">DSM 21632</strain>
    </source>
</reference>
<dbReference type="RefSeq" id="WP_091271658.1">
    <property type="nucleotide sequence ID" value="NZ_FNDK01000003.1"/>
</dbReference>
<dbReference type="AlphaFoldDB" id="A0A1G8AYS4"/>
<sequence length="137" mass="15377">MNEKTACSTISVIFLLLGLSGCTNTAAIPELGANIDEGTTVLLFSNDDNVYEEQPYYQALLHTNNACKPEGFDIEIISHTNKRAMNDWNIERIPSLLVVENQQDQAVYYDGKGDRDAIEAFLQQHVSCAYTKERENE</sequence>
<evidence type="ECO:0008006" key="4">
    <source>
        <dbReference type="Google" id="ProtNLM"/>
    </source>
</evidence>
<dbReference type="SUPFAM" id="SSF52833">
    <property type="entry name" value="Thioredoxin-like"/>
    <property type="match status" value="1"/>
</dbReference>
<protein>
    <recommendedName>
        <fullName evidence="4">Thioredoxin</fullName>
    </recommendedName>
</protein>
<feature type="signal peptide" evidence="1">
    <location>
        <begin position="1"/>
        <end position="26"/>
    </location>
</feature>
<organism evidence="2 3">
    <name type="scientific">Alteribacillus persepolensis</name>
    <dbReference type="NCBI Taxonomy" id="568899"/>
    <lineage>
        <taxon>Bacteria</taxon>
        <taxon>Bacillati</taxon>
        <taxon>Bacillota</taxon>
        <taxon>Bacilli</taxon>
        <taxon>Bacillales</taxon>
        <taxon>Bacillaceae</taxon>
        <taxon>Alteribacillus</taxon>
    </lineage>
</organism>
<dbReference type="OrthoDB" id="2864505at2"/>
<feature type="chain" id="PRO_5038555711" description="Thioredoxin" evidence="1">
    <location>
        <begin position="27"/>
        <end position="137"/>
    </location>
</feature>
<keyword evidence="3" id="KW-1185">Reference proteome</keyword>
<proteinExistence type="predicted"/>
<evidence type="ECO:0000313" key="3">
    <source>
        <dbReference type="Proteomes" id="UP000199163"/>
    </source>
</evidence>
<evidence type="ECO:0000313" key="2">
    <source>
        <dbReference type="EMBL" id="SDH26034.1"/>
    </source>
</evidence>
<dbReference type="EMBL" id="FNDK01000003">
    <property type="protein sequence ID" value="SDH26034.1"/>
    <property type="molecule type" value="Genomic_DNA"/>
</dbReference>
<evidence type="ECO:0000256" key="1">
    <source>
        <dbReference type="SAM" id="SignalP"/>
    </source>
</evidence>
<gene>
    <name evidence="2" type="ORF">SAMN05192534_10372</name>
</gene>
<name>A0A1G8AYS4_9BACI</name>
<dbReference type="InterPro" id="IPR036249">
    <property type="entry name" value="Thioredoxin-like_sf"/>
</dbReference>
<dbReference type="PROSITE" id="PS51257">
    <property type="entry name" value="PROKAR_LIPOPROTEIN"/>
    <property type="match status" value="1"/>
</dbReference>
<keyword evidence="1" id="KW-0732">Signal</keyword>
<dbReference type="Proteomes" id="UP000199163">
    <property type="component" value="Unassembled WGS sequence"/>
</dbReference>